<feature type="domain" description="Polysaccharide chain length determinant N-terminal" evidence="8">
    <location>
        <begin position="37"/>
        <end position="91"/>
    </location>
</feature>
<comment type="subcellular location">
    <subcellularLocation>
        <location evidence="1">Cell membrane</location>
        <topology evidence="1">Multi-pass membrane protein</topology>
    </subcellularLocation>
</comment>
<evidence type="ECO:0000256" key="7">
    <source>
        <dbReference type="SAM" id="Phobius"/>
    </source>
</evidence>
<evidence type="ECO:0000256" key="2">
    <source>
        <dbReference type="ARBA" id="ARBA00022475"/>
    </source>
</evidence>
<evidence type="ECO:0000313" key="10">
    <source>
        <dbReference type="Proteomes" id="UP000307956"/>
    </source>
</evidence>
<feature type="transmembrane region" description="Helical" evidence="7">
    <location>
        <begin position="53"/>
        <end position="72"/>
    </location>
</feature>
<dbReference type="OrthoDB" id="8894122at2"/>
<organism evidence="9 10">
    <name type="scientific">Pseudothauera rhizosphaerae</name>
    <dbReference type="NCBI Taxonomy" id="2565932"/>
    <lineage>
        <taxon>Bacteria</taxon>
        <taxon>Pseudomonadati</taxon>
        <taxon>Pseudomonadota</taxon>
        <taxon>Betaproteobacteria</taxon>
        <taxon>Rhodocyclales</taxon>
        <taxon>Zoogloeaceae</taxon>
        <taxon>Pseudothauera</taxon>
    </lineage>
</organism>
<dbReference type="PANTHER" id="PTHR32309">
    <property type="entry name" value="TYROSINE-PROTEIN KINASE"/>
    <property type="match status" value="1"/>
</dbReference>
<evidence type="ECO:0000256" key="1">
    <source>
        <dbReference type="ARBA" id="ARBA00004651"/>
    </source>
</evidence>
<comment type="caution">
    <text evidence="9">The sequence shown here is derived from an EMBL/GenBank/DDBJ whole genome shotgun (WGS) entry which is preliminary data.</text>
</comment>
<evidence type="ECO:0000256" key="4">
    <source>
        <dbReference type="ARBA" id="ARBA00022989"/>
    </source>
</evidence>
<evidence type="ECO:0000256" key="5">
    <source>
        <dbReference type="ARBA" id="ARBA00023136"/>
    </source>
</evidence>
<accession>A0A4S4AHJ1</accession>
<dbReference type="EMBL" id="SSOD01000015">
    <property type="protein sequence ID" value="THF58675.1"/>
    <property type="molecule type" value="Genomic_DNA"/>
</dbReference>
<gene>
    <name evidence="9" type="ORF">E6O51_16940</name>
</gene>
<keyword evidence="3 7" id="KW-0812">Transmembrane</keyword>
<dbReference type="Proteomes" id="UP000307956">
    <property type="component" value="Unassembled WGS sequence"/>
</dbReference>
<evidence type="ECO:0000259" key="8">
    <source>
        <dbReference type="Pfam" id="PF02706"/>
    </source>
</evidence>
<dbReference type="InterPro" id="IPR050445">
    <property type="entry name" value="Bact_polysacc_biosynth/exp"/>
</dbReference>
<evidence type="ECO:0000313" key="9">
    <source>
        <dbReference type="EMBL" id="THF58675.1"/>
    </source>
</evidence>
<keyword evidence="10" id="KW-1185">Reference proteome</keyword>
<proteinExistence type="predicted"/>
<dbReference type="PANTHER" id="PTHR32309:SF31">
    <property type="entry name" value="CAPSULAR EXOPOLYSACCHARIDE FAMILY"/>
    <property type="match status" value="1"/>
</dbReference>
<feature type="region of interest" description="Disordered" evidence="6">
    <location>
        <begin position="14"/>
        <end position="35"/>
    </location>
</feature>
<reference evidence="9 10" key="1">
    <citation type="submission" date="2019-04" db="EMBL/GenBank/DDBJ databases">
        <title>Azoarcus rhizosphaerae sp. nov. isolated from rhizosphere of Ficus religiosa.</title>
        <authorList>
            <person name="Lin S.-Y."/>
            <person name="Hameed A."/>
            <person name="Hsu Y.-H."/>
            <person name="Young C.-C."/>
        </authorList>
    </citation>
    <scope>NUCLEOTIDE SEQUENCE [LARGE SCALE GENOMIC DNA]</scope>
    <source>
        <strain evidence="9 10">CC-YHH848</strain>
    </source>
</reference>
<dbReference type="InterPro" id="IPR003856">
    <property type="entry name" value="LPS_length_determ_N"/>
</dbReference>
<feature type="transmembrane region" description="Helical" evidence="7">
    <location>
        <begin position="265"/>
        <end position="286"/>
    </location>
</feature>
<dbReference type="GO" id="GO:0005886">
    <property type="term" value="C:plasma membrane"/>
    <property type="evidence" value="ECO:0007669"/>
    <property type="project" value="UniProtKB-SubCell"/>
</dbReference>
<keyword evidence="2" id="KW-1003">Cell membrane</keyword>
<dbReference type="AlphaFoldDB" id="A0A4S4AHJ1"/>
<name>A0A4S4AHJ1_9RHOO</name>
<evidence type="ECO:0000256" key="3">
    <source>
        <dbReference type="ARBA" id="ARBA00022692"/>
    </source>
</evidence>
<evidence type="ECO:0000256" key="6">
    <source>
        <dbReference type="SAM" id="MobiDB-lite"/>
    </source>
</evidence>
<keyword evidence="4 7" id="KW-1133">Transmembrane helix</keyword>
<keyword evidence="5 7" id="KW-0472">Membrane</keyword>
<dbReference type="Pfam" id="PF02706">
    <property type="entry name" value="Wzz"/>
    <property type="match status" value="1"/>
</dbReference>
<sequence length="298" mass="32152">MTAAPLCMPHGVNVRKPIGGSPAMHNSQPTRRPHPDDEVDLLELWRALVKRKWLVLSSFAFCVAVGGAYAFLQPSVYEASIRLRIGQIQGSSGALENAAELGARVMAEYGERVAEGVKRDRPFVTKASVQKDAATTLQLTVEGDTPADAARLLQQVTGGIQDRHNTVFEENLKPMTDRLSNLDEQIAVLKQQYDETGALLEALKGRDNVQASLVMLELGPIANSISQLDAERFRLRQQITPPQSRATELLGDIVAPTEPSRPKRALAIVLAAILGLLGGMGLAFAAESVSKARNTAGE</sequence>
<protein>
    <recommendedName>
        <fullName evidence="8">Polysaccharide chain length determinant N-terminal domain-containing protein</fullName>
    </recommendedName>
</protein>